<proteinExistence type="predicted"/>
<accession>A0A6C0HRM1</accession>
<sequence length="105" mass="11933">MSIPQTSVNNAFDFTSTITPQQVLSTYSPTCIYCSSNETRALMQDGSFRQCLKCRKNFKATIKPQQQTQNLSQPVSYQKPIFGTMRPNYIHPFQNKTEGTVNSKN</sequence>
<dbReference type="AlphaFoldDB" id="A0A6C0HRM1"/>
<reference evidence="1" key="1">
    <citation type="journal article" date="2020" name="Nature">
        <title>Giant virus diversity and host interactions through global metagenomics.</title>
        <authorList>
            <person name="Schulz F."/>
            <person name="Roux S."/>
            <person name="Paez-Espino D."/>
            <person name="Jungbluth S."/>
            <person name="Walsh D.A."/>
            <person name="Denef V.J."/>
            <person name="McMahon K.D."/>
            <person name="Konstantinidis K.T."/>
            <person name="Eloe-Fadrosh E.A."/>
            <person name="Kyrpides N.C."/>
            <person name="Woyke T."/>
        </authorList>
    </citation>
    <scope>NUCLEOTIDE SEQUENCE</scope>
    <source>
        <strain evidence="1">GVMAG-M-3300023184-165</strain>
    </source>
</reference>
<organism evidence="1">
    <name type="scientific">viral metagenome</name>
    <dbReference type="NCBI Taxonomy" id="1070528"/>
    <lineage>
        <taxon>unclassified sequences</taxon>
        <taxon>metagenomes</taxon>
        <taxon>organismal metagenomes</taxon>
    </lineage>
</organism>
<evidence type="ECO:0000313" key="1">
    <source>
        <dbReference type="EMBL" id="QHT83020.1"/>
    </source>
</evidence>
<name>A0A6C0HRM1_9ZZZZ</name>
<protein>
    <submittedName>
        <fullName evidence="1">Uncharacterized protein</fullName>
    </submittedName>
</protein>
<dbReference type="EMBL" id="MN740005">
    <property type="protein sequence ID" value="QHT83020.1"/>
    <property type="molecule type" value="Genomic_DNA"/>
</dbReference>